<reference evidence="1 2" key="1">
    <citation type="submission" date="2016-11" db="EMBL/GenBank/DDBJ databases">
        <authorList>
            <person name="Jaros S."/>
            <person name="Januszkiewicz K."/>
            <person name="Wedrychowicz H."/>
        </authorList>
    </citation>
    <scope>NUCLEOTIDE SEQUENCE [LARGE SCALE GENOMIC DNA]</scope>
    <source>
        <strain evidence="1 2">DSM 22807</strain>
    </source>
</reference>
<evidence type="ECO:0000313" key="2">
    <source>
        <dbReference type="Proteomes" id="UP000184232"/>
    </source>
</evidence>
<sequence length="301" mass="35789">MKSVNSFIKALSENYYSEFLTDAIAEEIDFHRYFLPVNYQSHYYYELRINEIHLKRREIINNVKKLYQNALSQIYIELSSQDPENFDAFLIFNIEAVKLQLKIIKADFYVDSKQSRYYSIVDDNPETQYLQTIYQEKTNDNEFELDDKIYELINNSDFKKVESLYYPFALYYRSKTLSFLPFSLFHIGYKFVLELIKIQRIVNDLKEEKAVNPKINWIGKKTHIGYILGTLALNGFIDAPKNKNGEINYTAYAKLIKQNFNAEISEESLRKYLNPEDDKFEENKKSFDKAKYHLPNIIEVS</sequence>
<proteinExistence type="predicted"/>
<organism evidence="1 2">
    <name type="scientific">Flavobacterium haoranii</name>
    <dbReference type="NCBI Taxonomy" id="683124"/>
    <lineage>
        <taxon>Bacteria</taxon>
        <taxon>Pseudomonadati</taxon>
        <taxon>Bacteroidota</taxon>
        <taxon>Flavobacteriia</taxon>
        <taxon>Flavobacteriales</taxon>
        <taxon>Flavobacteriaceae</taxon>
        <taxon>Flavobacterium</taxon>
    </lineage>
</organism>
<name>A0A1M6BW83_9FLAO</name>
<accession>A0A1M6BW83</accession>
<keyword evidence="2" id="KW-1185">Reference proteome</keyword>
<dbReference type="OrthoDB" id="1330403at2"/>
<dbReference type="RefSeq" id="WP_072780600.1">
    <property type="nucleotide sequence ID" value="NZ_CP045292.1"/>
</dbReference>
<dbReference type="AlphaFoldDB" id="A0A1M6BW83"/>
<gene>
    <name evidence="1" type="ORF">SAMN05444337_0214</name>
</gene>
<evidence type="ECO:0000313" key="1">
    <source>
        <dbReference type="EMBL" id="SHI52883.1"/>
    </source>
</evidence>
<protein>
    <submittedName>
        <fullName evidence="1">Uncharacterized protein</fullName>
    </submittedName>
</protein>
<dbReference type="EMBL" id="FQZH01000001">
    <property type="protein sequence ID" value="SHI52883.1"/>
    <property type="molecule type" value="Genomic_DNA"/>
</dbReference>
<dbReference type="STRING" id="683124.SAMN05444337_0214"/>
<dbReference type="Proteomes" id="UP000184232">
    <property type="component" value="Unassembled WGS sequence"/>
</dbReference>